<keyword evidence="1" id="KW-0472">Membrane</keyword>
<keyword evidence="3" id="KW-1185">Reference proteome</keyword>
<reference evidence="2 3" key="1">
    <citation type="submission" date="2019-07" db="EMBL/GenBank/DDBJ databases">
        <title>Whole genome shotgun sequence of Agrococcus baldri NBRC 103055.</title>
        <authorList>
            <person name="Hosoyama A."/>
            <person name="Uohara A."/>
            <person name="Ohji S."/>
            <person name="Ichikawa N."/>
        </authorList>
    </citation>
    <scope>NUCLEOTIDE SEQUENCE [LARGE SCALE GENOMIC DNA]</scope>
    <source>
        <strain evidence="2 3">NBRC 103055</strain>
    </source>
</reference>
<feature type="transmembrane region" description="Helical" evidence="1">
    <location>
        <begin position="180"/>
        <end position="197"/>
    </location>
</feature>
<gene>
    <name evidence="2" type="ORF">ABA31_13630</name>
</gene>
<name>A0AA87UX47_9MICO</name>
<evidence type="ECO:0000256" key="1">
    <source>
        <dbReference type="SAM" id="Phobius"/>
    </source>
</evidence>
<comment type="caution">
    <text evidence="2">The sequence shown here is derived from an EMBL/GenBank/DDBJ whole genome shotgun (WGS) entry which is preliminary data.</text>
</comment>
<keyword evidence="1" id="KW-1133">Transmembrane helix</keyword>
<dbReference type="RefSeq" id="WP_146793906.1">
    <property type="nucleotide sequence ID" value="NZ_BJUU01000006.1"/>
</dbReference>
<sequence length="216" mass="23873">MGETLRQRMAARRVKDGDGRPLPKYRWWQQLSRSLFSLRIDEGGREVVYSVDVRHNGDASDGEVRARLYVDGHQQAVSKTPARFPVAGGVIEVATTSFGLRRIHYVTTGGREHQLAPDPRSGAGRRMRFHREHPAVSRAIGVVSVLFLLVGVVLLGLQLAETISEIPPIAERLGVFVSPVQLPLWLNIALGAGAAVASTERALRLRYHWMLDALGN</sequence>
<organism evidence="2 3">
    <name type="scientific">Agrococcus baldri</name>
    <dbReference type="NCBI Taxonomy" id="153730"/>
    <lineage>
        <taxon>Bacteria</taxon>
        <taxon>Bacillati</taxon>
        <taxon>Actinomycetota</taxon>
        <taxon>Actinomycetes</taxon>
        <taxon>Micrococcales</taxon>
        <taxon>Microbacteriaceae</taxon>
        <taxon>Agrococcus</taxon>
    </lineage>
</organism>
<dbReference type="Proteomes" id="UP000321749">
    <property type="component" value="Unassembled WGS sequence"/>
</dbReference>
<evidence type="ECO:0000313" key="3">
    <source>
        <dbReference type="Proteomes" id="UP000321749"/>
    </source>
</evidence>
<dbReference type="AlphaFoldDB" id="A0AA87UX47"/>
<keyword evidence="1" id="KW-0812">Transmembrane</keyword>
<feature type="transmembrane region" description="Helical" evidence="1">
    <location>
        <begin position="135"/>
        <end position="160"/>
    </location>
</feature>
<dbReference type="EMBL" id="BJUU01000006">
    <property type="protein sequence ID" value="GEK80012.1"/>
    <property type="molecule type" value="Genomic_DNA"/>
</dbReference>
<evidence type="ECO:0000313" key="2">
    <source>
        <dbReference type="EMBL" id="GEK80012.1"/>
    </source>
</evidence>
<accession>A0AA87UX47</accession>
<proteinExistence type="predicted"/>
<protein>
    <submittedName>
        <fullName evidence="2">Uncharacterized protein</fullName>
    </submittedName>
</protein>